<evidence type="ECO:0000256" key="1">
    <source>
        <dbReference type="SAM" id="MobiDB-lite"/>
    </source>
</evidence>
<feature type="compositionally biased region" description="Basic residues" evidence="1">
    <location>
        <begin position="527"/>
        <end position="542"/>
    </location>
</feature>
<evidence type="ECO:0000313" key="3">
    <source>
        <dbReference type="Proteomes" id="UP000530670"/>
    </source>
</evidence>
<feature type="compositionally biased region" description="Basic and acidic residues" evidence="1">
    <location>
        <begin position="429"/>
        <end position="477"/>
    </location>
</feature>
<accession>A0A8H5QFU3</accession>
<sequence length="542" mass="62212">MHPGAIPMKIELQVLELTHSIPGQAACESRDCIWALLTIHVHVKTPISPLPHCLWRNRPSVLAASRELIALGSVSVTEWIEEAPGEQAPKEQAPGIDPKRIEQEEQEQEYDEHERKLTRSKAYLHRHLALDRTDFNAIDSWKSLSGSIAAVLNVPSIHNATWDSLDEALQQKFISYAPNAEELFEPYGMNQRIFQRWVWEIVDENFFSHKSKDIVWASPYWEAQATIKRYLRDQPNPTDHDFRYDRNLDSHKFPHWRYTTIDFYMSLEDTPQSVRRIDPTCVVPIIAKALGRYFPEEYDGRDPANETHPVLLNLASIVVDLDFLFDTNLTVFSHVFHHPITQQTSGFSFQRNLEGIEGQTMEDHYGGLGRNEEGQNVDLVVNPMLLQRGYYYGYDYGVKTAAHPMQVCVAWLEAHRNPPDSPEVDGEEEHTAGTDEATAEERSEGHSDHGSEDEGNKEQGDQVEGLPKEEEKSREEVDKDEDNEAITNQGGKNNKNKKRAGKKGDESEEEEDQTKQKEKKINPKNTTKSKKVKRNKQKRRQK</sequence>
<dbReference type="GeneID" id="59298876"/>
<keyword evidence="3" id="KW-1185">Reference proteome</keyword>
<dbReference type="Proteomes" id="UP000530670">
    <property type="component" value="Unassembled WGS sequence"/>
</dbReference>
<protein>
    <submittedName>
        <fullName evidence="2">Uncharacterized protein</fullName>
    </submittedName>
</protein>
<comment type="caution">
    <text evidence="2">The sequence shown here is derived from an EMBL/GenBank/DDBJ whole genome shotgun (WGS) entry which is preliminary data.</text>
</comment>
<feature type="region of interest" description="Disordered" evidence="1">
    <location>
        <begin position="418"/>
        <end position="542"/>
    </location>
</feature>
<gene>
    <name evidence="2" type="ORF">FTJAE_13460</name>
</gene>
<organism evidence="2 3">
    <name type="scientific">Fusarium tjaetaba</name>
    <dbReference type="NCBI Taxonomy" id="1567544"/>
    <lineage>
        <taxon>Eukaryota</taxon>
        <taxon>Fungi</taxon>
        <taxon>Dikarya</taxon>
        <taxon>Ascomycota</taxon>
        <taxon>Pezizomycotina</taxon>
        <taxon>Sordariomycetes</taxon>
        <taxon>Hypocreomycetidae</taxon>
        <taxon>Hypocreales</taxon>
        <taxon>Nectriaceae</taxon>
        <taxon>Fusarium</taxon>
        <taxon>Fusarium fujikuroi species complex</taxon>
    </lineage>
</organism>
<reference evidence="2 3" key="1">
    <citation type="submission" date="2020-05" db="EMBL/GenBank/DDBJ databases">
        <title>Identification and distribution of gene clusters putatively required for synthesis of sphingolipid metabolism inhibitors in phylogenetically diverse species of the filamentous fungus Fusarium.</title>
        <authorList>
            <person name="Kim H.-S."/>
            <person name="Busman M."/>
            <person name="Brown D.W."/>
            <person name="Divon H."/>
            <person name="Uhlig S."/>
            <person name="Proctor R.H."/>
        </authorList>
    </citation>
    <scope>NUCLEOTIDE SEQUENCE [LARGE SCALE GENOMIC DNA]</scope>
    <source>
        <strain evidence="2 3">NRRL 66243</strain>
    </source>
</reference>
<proteinExistence type="predicted"/>
<evidence type="ECO:0000313" key="2">
    <source>
        <dbReference type="EMBL" id="KAF5615086.1"/>
    </source>
</evidence>
<dbReference type="EMBL" id="JAAQRI010000421">
    <property type="protein sequence ID" value="KAF5615086.1"/>
    <property type="molecule type" value="Genomic_DNA"/>
</dbReference>
<name>A0A8H5QFU3_9HYPO</name>
<dbReference type="RefSeq" id="XP_037199523.1">
    <property type="nucleotide sequence ID" value="XM_037346606.1"/>
</dbReference>
<dbReference type="AlphaFoldDB" id="A0A8H5QFU3"/>
<dbReference type="OrthoDB" id="5130600at2759"/>